<keyword evidence="5" id="KW-1185">Reference proteome</keyword>
<dbReference type="Proteomes" id="UP001597085">
    <property type="component" value="Unassembled WGS sequence"/>
</dbReference>
<dbReference type="AlphaFoldDB" id="A0ABD6CK04"/>
<dbReference type="InterPro" id="IPR018649">
    <property type="entry name" value="SHOCT"/>
</dbReference>
<proteinExistence type="predicted"/>
<dbReference type="Pfam" id="PF09851">
    <property type="entry name" value="SHOCT"/>
    <property type="match status" value="1"/>
</dbReference>
<sequence>MNGSGRPRSDRWWDEGLAEPDDPVVGAVALLVLGAGLGSLFGLPVLAAIDFWIIFAIGYAVVVPLVSLLRRRTAGTDPARRGSRNAAQSERADADRSGTDDVDEALARLRDRYARGDLSEEQFERKLEVLLETDTPEKARERVERERLRPDSNRDERKRTQRETGEAR</sequence>
<organism evidence="4 5">
    <name type="scientific">Halobellus rarus</name>
    <dbReference type="NCBI Taxonomy" id="1126237"/>
    <lineage>
        <taxon>Archaea</taxon>
        <taxon>Methanobacteriati</taxon>
        <taxon>Methanobacteriota</taxon>
        <taxon>Stenosarchaea group</taxon>
        <taxon>Halobacteria</taxon>
        <taxon>Halobacteriales</taxon>
        <taxon>Haloferacaceae</taxon>
        <taxon>Halobellus</taxon>
    </lineage>
</organism>
<gene>
    <name evidence="4" type="ORF">ACFSBX_06040</name>
</gene>
<evidence type="ECO:0000313" key="5">
    <source>
        <dbReference type="Proteomes" id="UP001597085"/>
    </source>
</evidence>
<keyword evidence="2" id="KW-0812">Transmembrane</keyword>
<protein>
    <submittedName>
        <fullName evidence="4">SHOCT domain-containing protein</fullName>
    </submittedName>
</protein>
<feature type="transmembrane region" description="Helical" evidence="2">
    <location>
        <begin position="24"/>
        <end position="45"/>
    </location>
</feature>
<comment type="caution">
    <text evidence="4">The sequence shown here is derived from an EMBL/GenBank/DDBJ whole genome shotgun (WGS) entry which is preliminary data.</text>
</comment>
<evidence type="ECO:0000256" key="1">
    <source>
        <dbReference type="SAM" id="MobiDB-lite"/>
    </source>
</evidence>
<keyword evidence="2" id="KW-1133">Transmembrane helix</keyword>
<feature type="domain" description="SHOCT" evidence="3">
    <location>
        <begin position="104"/>
        <end position="131"/>
    </location>
</feature>
<feature type="region of interest" description="Disordered" evidence="1">
    <location>
        <begin position="73"/>
        <end position="101"/>
    </location>
</feature>
<feature type="region of interest" description="Disordered" evidence="1">
    <location>
        <begin position="134"/>
        <end position="168"/>
    </location>
</feature>
<dbReference type="EMBL" id="JBHUDK010000005">
    <property type="protein sequence ID" value="MFD1598514.1"/>
    <property type="molecule type" value="Genomic_DNA"/>
</dbReference>
<dbReference type="RefSeq" id="WP_256419749.1">
    <property type="nucleotide sequence ID" value="NZ_JANHDI010000001.1"/>
</dbReference>
<accession>A0ABD6CK04</accession>
<evidence type="ECO:0000256" key="2">
    <source>
        <dbReference type="SAM" id="Phobius"/>
    </source>
</evidence>
<evidence type="ECO:0000313" key="4">
    <source>
        <dbReference type="EMBL" id="MFD1598514.1"/>
    </source>
</evidence>
<evidence type="ECO:0000259" key="3">
    <source>
        <dbReference type="Pfam" id="PF09851"/>
    </source>
</evidence>
<reference evidence="4 5" key="1">
    <citation type="journal article" date="2019" name="Int. J. Syst. Evol. Microbiol.">
        <title>The Global Catalogue of Microorganisms (GCM) 10K type strain sequencing project: providing services to taxonomists for standard genome sequencing and annotation.</title>
        <authorList>
            <consortium name="The Broad Institute Genomics Platform"/>
            <consortium name="The Broad Institute Genome Sequencing Center for Infectious Disease"/>
            <person name="Wu L."/>
            <person name="Ma J."/>
        </authorList>
    </citation>
    <scope>NUCLEOTIDE SEQUENCE [LARGE SCALE GENOMIC DNA]</scope>
    <source>
        <strain evidence="4 5">CGMCC 1.12121</strain>
    </source>
</reference>
<keyword evidence="2" id="KW-0472">Membrane</keyword>
<feature type="compositionally biased region" description="Basic and acidic residues" evidence="1">
    <location>
        <begin position="90"/>
        <end position="101"/>
    </location>
</feature>
<name>A0ABD6CK04_9EURY</name>
<feature type="transmembrane region" description="Helical" evidence="2">
    <location>
        <begin position="51"/>
        <end position="69"/>
    </location>
</feature>